<gene>
    <name evidence="1" type="ORF">CGI_10017845</name>
</gene>
<organism evidence="1">
    <name type="scientific">Magallana gigas</name>
    <name type="common">Pacific oyster</name>
    <name type="synonym">Crassostrea gigas</name>
    <dbReference type="NCBI Taxonomy" id="29159"/>
    <lineage>
        <taxon>Eukaryota</taxon>
        <taxon>Metazoa</taxon>
        <taxon>Spiralia</taxon>
        <taxon>Lophotrochozoa</taxon>
        <taxon>Mollusca</taxon>
        <taxon>Bivalvia</taxon>
        <taxon>Autobranchia</taxon>
        <taxon>Pteriomorphia</taxon>
        <taxon>Ostreida</taxon>
        <taxon>Ostreoidea</taxon>
        <taxon>Ostreidae</taxon>
        <taxon>Magallana</taxon>
    </lineage>
</organism>
<accession>K1S4D8</accession>
<protein>
    <submittedName>
        <fullName evidence="1">Uncharacterized protein</fullName>
    </submittedName>
</protein>
<dbReference type="InParanoid" id="K1S4D8"/>
<reference evidence="1" key="1">
    <citation type="journal article" date="2012" name="Nature">
        <title>The oyster genome reveals stress adaptation and complexity of shell formation.</title>
        <authorList>
            <person name="Zhang G."/>
            <person name="Fang X."/>
            <person name="Guo X."/>
            <person name="Li L."/>
            <person name="Luo R."/>
            <person name="Xu F."/>
            <person name="Yang P."/>
            <person name="Zhang L."/>
            <person name="Wang X."/>
            <person name="Qi H."/>
            <person name="Xiong Z."/>
            <person name="Que H."/>
            <person name="Xie Y."/>
            <person name="Holland P.W."/>
            <person name="Paps J."/>
            <person name="Zhu Y."/>
            <person name="Wu F."/>
            <person name="Chen Y."/>
            <person name="Wang J."/>
            <person name="Peng C."/>
            <person name="Meng J."/>
            <person name="Yang L."/>
            <person name="Liu J."/>
            <person name="Wen B."/>
            <person name="Zhang N."/>
            <person name="Huang Z."/>
            <person name="Zhu Q."/>
            <person name="Feng Y."/>
            <person name="Mount A."/>
            <person name="Hedgecock D."/>
            <person name="Xu Z."/>
            <person name="Liu Y."/>
            <person name="Domazet-Loso T."/>
            <person name="Du Y."/>
            <person name="Sun X."/>
            <person name="Zhang S."/>
            <person name="Liu B."/>
            <person name="Cheng P."/>
            <person name="Jiang X."/>
            <person name="Li J."/>
            <person name="Fan D."/>
            <person name="Wang W."/>
            <person name="Fu W."/>
            <person name="Wang T."/>
            <person name="Wang B."/>
            <person name="Zhang J."/>
            <person name="Peng Z."/>
            <person name="Li Y."/>
            <person name="Li N."/>
            <person name="Wang J."/>
            <person name="Chen M."/>
            <person name="He Y."/>
            <person name="Tan F."/>
            <person name="Song X."/>
            <person name="Zheng Q."/>
            <person name="Huang R."/>
            <person name="Yang H."/>
            <person name="Du X."/>
            <person name="Chen L."/>
            <person name="Yang M."/>
            <person name="Gaffney P.M."/>
            <person name="Wang S."/>
            <person name="Luo L."/>
            <person name="She Z."/>
            <person name="Ming Y."/>
            <person name="Huang W."/>
            <person name="Zhang S."/>
            <person name="Huang B."/>
            <person name="Zhang Y."/>
            <person name="Qu T."/>
            <person name="Ni P."/>
            <person name="Miao G."/>
            <person name="Wang J."/>
            <person name="Wang Q."/>
            <person name="Steinberg C.E."/>
            <person name="Wang H."/>
            <person name="Li N."/>
            <person name="Qian L."/>
            <person name="Zhang G."/>
            <person name="Li Y."/>
            <person name="Yang H."/>
            <person name="Liu X."/>
            <person name="Wang J."/>
            <person name="Yin Y."/>
            <person name="Wang J."/>
        </authorList>
    </citation>
    <scope>NUCLEOTIDE SEQUENCE [LARGE SCALE GENOMIC DNA]</scope>
    <source>
        <strain evidence="1">05x7-T-G4-1.051#20</strain>
    </source>
</reference>
<dbReference type="HOGENOM" id="CLU_2199503_0_0_1"/>
<evidence type="ECO:0000313" key="1">
    <source>
        <dbReference type="EMBL" id="EKC42276.1"/>
    </source>
</evidence>
<sequence length="108" mass="12362">MFFGVRGEKGPCESFYNGCCPYTQWSSKEDKCVDCPSGYYWISCSKACPYPRFGVKCSLTCDCEEQWCDFMNGCFNDSLSFQNDTSDLPSKPDVTTKEITRSCKHFAW</sequence>
<dbReference type="AlphaFoldDB" id="K1S4D8"/>
<dbReference type="EMBL" id="JH816626">
    <property type="protein sequence ID" value="EKC42276.1"/>
    <property type="molecule type" value="Genomic_DNA"/>
</dbReference>
<name>K1S4D8_MAGGI</name>
<proteinExistence type="predicted"/>